<proteinExistence type="predicted"/>
<protein>
    <submittedName>
        <fullName evidence="2">Glycosyltransferase</fullName>
    </submittedName>
</protein>
<dbReference type="PANTHER" id="PTHR12526">
    <property type="entry name" value="GLYCOSYLTRANSFERASE"/>
    <property type="match status" value="1"/>
</dbReference>
<evidence type="ECO:0000313" key="3">
    <source>
        <dbReference type="Proteomes" id="UP000634522"/>
    </source>
</evidence>
<accession>A0ABX1NFB8</accession>
<evidence type="ECO:0000259" key="1">
    <source>
        <dbReference type="Pfam" id="PF13439"/>
    </source>
</evidence>
<reference evidence="2 3" key="1">
    <citation type="submission" date="2019-12" db="EMBL/GenBank/DDBJ databases">
        <title>Comparative genomics gives insights into the taxonomy of the Azoarcus-Aromatoleum group and reveals separate origins of nif in the plant-associated Azoarcus and non-plant-associated Aromatoleum sub-groups.</title>
        <authorList>
            <person name="Lafos M."/>
            <person name="Maluk M."/>
            <person name="Batista M."/>
            <person name="Junghare M."/>
            <person name="Carmona M."/>
            <person name="Faoro H."/>
            <person name="Cruz L.M."/>
            <person name="Battistoni F."/>
            <person name="De Souza E."/>
            <person name="Pedrosa F."/>
            <person name="Chen W.-M."/>
            <person name="Poole P.S."/>
            <person name="Dixon R.A."/>
            <person name="James E.K."/>
        </authorList>
    </citation>
    <scope>NUCLEOTIDE SEQUENCE [LARGE SCALE GENOMIC DNA]</scope>
    <source>
        <strain evidence="2 3">T</strain>
    </source>
</reference>
<keyword evidence="3" id="KW-1185">Reference proteome</keyword>
<gene>
    <name evidence="2" type="ORF">GPA27_11330</name>
</gene>
<sequence>MTQVVNGYLGWQFSNFEVGVITSRDGSKGLRSVVLFLRAFATIFKLRDAKKNVFVVHLSQGGSFVREGLLLLLARARGFGTVAHMHGSSFVDFSSRRPWLVEKVLSAATKVVVLSRATQDAVCRFVPAMRVELIPNAVPEGLPKEKERLVVFGGGVSNRKGVDVLAEAWRRVGVGRGWKLVIAGPVIDREVVPDSLDDAEFVGSIDHRSLMHLLERSSIAVLPSRDEAMPMFILEAMGRNNCVISTRVGGIPAVLADGRGLLVDAGDPAQLASVLSKAMADDAYREATARVGRAAFDQGFSAKTIYPRVEHLWWDVLNTPLPATDH</sequence>
<dbReference type="EMBL" id="WTVS01000020">
    <property type="protein sequence ID" value="NMF97980.1"/>
    <property type="molecule type" value="Genomic_DNA"/>
</dbReference>
<dbReference type="Gene3D" id="3.40.50.2000">
    <property type="entry name" value="Glycogen Phosphorylase B"/>
    <property type="match status" value="2"/>
</dbReference>
<dbReference type="InterPro" id="IPR028098">
    <property type="entry name" value="Glyco_trans_4-like_N"/>
</dbReference>
<name>A0ABX1NFB8_9RHOO</name>
<organism evidence="2 3">
    <name type="scientific">Aromatoleum toluolicum</name>
    <dbReference type="NCBI Taxonomy" id="90060"/>
    <lineage>
        <taxon>Bacteria</taxon>
        <taxon>Pseudomonadati</taxon>
        <taxon>Pseudomonadota</taxon>
        <taxon>Betaproteobacteria</taxon>
        <taxon>Rhodocyclales</taxon>
        <taxon>Rhodocyclaceae</taxon>
        <taxon>Aromatoleum</taxon>
    </lineage>
</organism>
<dbReference type="PANTHER" id="PTHR12526:SF636">
    <property type="entry name" value="BLL3647 PROTEIN"/>
    <property type="match status" value="1"/>
</dbReference>
<feature type="domain" description="Glycosyltransferase subfamily 4-like N-terminal" evidence="1">
    <location>
        <begin position="35"/>
        <end position="138"/>
    </location>
</feature>
<evidence type="ECO:0000313" key="2">
    <source>
        <dbReference type="EMBL" id="NMF97980.1"/>
    </source>
</evidence>
<dbReference type="Pfam" id="PF13439">
    <property type="entry name" value="Glyco_transf_4"/>
    <property type="match status" value="1"/>
</dbReference>
<comment type="caution">
    <text evidence="2">The sequence shown here is derived from an EMBL/GenBank/DDBJ whole genome shotgun (WGS) entry which is preliminary data.</text>
</comment>
<dbReference type="SUPFAM" id="SSF53756">
    <property type="entry name" value="UDP-Glycosyltransferase/glycogen phosphorylase"/>
    <property type="match status" value="1"/>
</dbReference>
<dbReference type="Pfam" id="PF13692">
    <property type="entry name" value="Glyco_trans_1_4"/>
    <property type="match status" value="1"/>
</dbReference>
<dbReference type="RefSeq" id="WP_169140509.1">
    <property type="nucleotide sequence ID" value="NZ_WTVS01000020.1"/>
</dbReference>
<dbReference type="Proteomes" id="UP000634522">
    <property type="component" value="Unassembled WGS sequence"/>
</dbReference>
<dbReference type="CDD" id="cd03801">
    <property type="entry name" value="GT4_PimA-like"/>
    <property type="match status" value="1"/>
</dbReference>